<evidence type="ECO:0000256" key="18">
    <source>
        <dbReference type="SAM" id="MobiDB-lite"/>
    </source>
</evidence>
<accession>A0A4S8M8K5</accession>
<dbReference type="SUPFAM" id="SSF63380">
    <property type="entry name" value="Riboflavin synthase domain-like"/>
    <property type="match status" value="1"/>
</dbReference>
<dbReference type="Pfam" id="PF00067">
    <property type="entry name" value="p450"/>
    <property type="match status" value="1"/>
</dbReference>
<feature type="domain" description="FAD-binding FR-type" evidence="20">
    <location>
        <begin position="671"/>
        <end position="903"/>
    </location>
</feature>
<comment type="cofactor">
    <cofactor evidence="1">
        <name>FMN</name>
        <dbReference type="ChEBI" id="CHEBI:58210"/>
    </cofactor>
</comment>
<dbReference type="Pfam" id="PF00258">
    <property type="entry name" value="Flavodoxin_1"/>
    <property type="match status" value="1"/>
</dbReference>
<dbReference type="AlphaFoldDB" id="A0A4S8M8K5"/>
<evidence type="ECO:0000256" key="12">
    <source>
        <dbReference type="ARBA" id="ARBA00023002"/>
    </source>
</evidence>
<dbReference type="EMBL" id="ML179132">
    <property type="protein sequence ID" value="THU98682.1"/>
    <property type="molecule type" value="Genomic_DNA"/>
</dbReference>
<dbReference type="Gene3D" id="1.20.990.10">
    <property type="entry name" value="NADPH-cytochrome p450 Reductase, Chain A, domain 3"/>
    <property type="match status" value="1"/>
</dbReference>
<evidence type="ECO:0000256" key="17">
    <source>
        <dbReference type="PIRSR" id="PIRSR000209-1"/>
    </source>
</evidence>
<evidence type="ECO:0000256" key="2">
    <source>
        <dbReference type="ARBA" id="ARBA00001971"/>
    </source>
</evidence>
<dbReference type="FunFam" id="1.10.630.10:FF:000040">
    <property type="entry name" value="Bifunctional cytochrome P450/NADPH--P450 reductase"/>
    <property type="match status" value="1"/>
</dbReference>
<dbReference type="PROSITE" id="PS50902">
    <property type="entry name" value="FLAVODOXIN_LIKE"/>
    <property type="match status" value="1"/>
</dbReference>
<name>A0A4S8M8K5_DENBC</name>
<dbReference type="PRINTS" id="PR00463">
    <property type="entry name" value="EP450I"/>
</dbReference>
<feature type="domain" description="Flavodoxin-like" evidence="19">
    <location>
        <begin position="494"/>
        <end position="634"/>
    </location>
</feature>
<proteinExistence type="inferred from homology"/>
<dbReference type="GO" id="GO:0005506">
    <property type="term" value="F:iron ion binding"/>
    <property type="evidence" value="ECO:0007669"/>
    <property type="project" value="InterPro"/>
</dbReference>
<evidence type="ECO:0000256" key="1">
    <source>
        <dbReference type="ARBA" id="ARBA00001917"/>
    </source>
</evidence>
<evidence type="ECO:0000256" key="10">
    <source>
        <dbReference type="ARBA" id="ARBA00022827"/>
    </source>
</evidence>
<comment type="cofactor">
    <cofactor evidence="2 17">
        <name>heme</name>
        <dbReference type="ChEBI" id="CHEBI:30413"/>
    </cofactor>
</comment>
<evidence type="ECO:0000256" key="14">
    <source>
        <dbReference type="ARBA" id="ARBA00023033"/>
    </source>
</evidence>
<evidence type="ECO:0000256" key="6">
    <source>
        <dbReference type="ARBA" id="ARBA00022617"/>
    </source>
</evidence>
<sequence length="1060" mass="117980">MSVPIPQPPRIPFIGNVASLDREVPINGFILLAKQYGEIYKLDLLGRTVISVNSYALANEVSNESKFKKVVGAALVQVRHLVGDGLFTAYNDEPNWAIAHRLLMPAFNTMSVRDMFEDMRDLCDQLLLKWERFGPENIIDPADDYTRVALDTIALCSMSYRLNSFYTNDQPKFAEAMTDFLKECFLRASRPSIVQAMMPGATAKFEEDKKFMTSVAERILNERRENPIDKKDLLNTMLLSKDPKTGQGLPDEAIINNLLTFLIAGHETSSGMMSFMTYYLIKNPETWRKLQNEVDEVTGGEPLQVQDLSKLNYLQAVMRETLRLAPTAPSRAVSPVEDVVLGGKYAVKAGAPIMMQAWTAQRDIAVWGDDANEFRPERMLDGKFEALPPNAWQPFGFGTRACIGRPFAWQEVQLIIASVAQKFDLFFDDPSYTLELQMGLTVKPKNLRIRAKRRDVSPRLYASPSSHLLQERTQKSTTQTTAPPVPVSGAKVPMYALYGSNTGTSEAFSQRIANNAPSFGFSPKLGTLDSITGSLPTDGPIVIVTASYEGQPADNAAKFVDWLSSLNADELKGVQFAIFGCGNSDWVKTYQRIPHLCDQVIEARGGERLLPIATGDSSKGNFFEVFDEFEAGLWKALTEKYSTTQSQSTSIGFEVTTVDTGASRAAALRQTDTAFGVVVENRILTKPGHPVKRHIEFELPEGLTYRAGDYLSILPQNPVRDVRRVLAYFSLSNEQMVVLSSVGPTSLPTDKPVSLYDILLGYVELSQPATTQDVRIMIDVSAPNSPAHTALEEMRTNYQEKILAPRLSVLDILEQYPKDSIKLSLGVFLKMLPPMRVRQYSISSSPLWNPQHATLTVSVLEEQALAGGDKVFLGVGSNYLSGLMKGDKVQMGVRASAVGFKLPEDPKVPILAYAAGSGLAPLRGFIQERAMQKSSGRDVAKILLFFGCRYEDGDYIYKEELQEWVKLGVLDMRPAFSREEDKSEGCRYIQDRLWKDKDEVTELFSKNAQSFICGSNKIAKGVIAKSVDILKTYHPNLTEEEASQRLEKIMQGRYATDVFD</sequence>
<keyword evidence="6 17" id="KW-0349">Heme</keyword>
<organism evidence="21 22">
    <name type="scientific">Dendrothele bispora (strain CBS 962.96)</name>
    <dbReference type="NCBI Taxonomy" id="1314807"/>
    <lineage>
        <taxon>Eukaryota</taxon>
        <taxon>Fungi</taxon>
        <taxon>Dikarya</taxon>
        <taxon>Basidiomycota</taxon>
        <taxon>Agaricomycotina</taxon>
        <taxon>Agaricomycetes</taxon>
        <taxon>Agaricomycetidae</taxon>
        <taxon>Agaricales</taxon>
        <taxon>Agaricales incertae sedis</taxon>
        <taxon>Dendrothele</taxon>
    </lineage>
</organism>
<dbReference type="GO" id="GO:0050660">
    <property type="term" value="F:flavin adenine dinucleotide binding"/>
    <property type="evidence" value="ECO:0007669"/>
    <property type="project" value="TreeGrafter"/>
</dbReference>
<dbReference type="SUPFAM" id="SSF48264">
    <property type="entry name" value="Cytochrome P450"/>
    <property type="match status" value="1"/>
</dbReference>
<evidence type="ECO:0000256" key="5">
    <source>
        <dbReference type="ARBA" id="ARBA00022448"/>
    </source>
</evidence>
<dbReference type="GO" id="GO:0010181">
    <property type="term" value="F:FMN binding"/>
    <property type="evidence" value="ECO:0007669"/>
    <property type="project" value="InterPro"/>
</dbReference>
<dbReference type="Pfam" id="PF00175">
    <property type="entry name" value="NAD_binding_1"/>
    <property type="match status" value="1"/>
</dbReference>
<keyword evidence="9 17" id="KW-0479">Metal-binding</keyword>
<dbReference type="InterPro" id="IPR001433">
    <property type="entry name" value="OxRdtase_FAD/NAD-bd"/>
</dbReference>
<reference evidence="21 22" key="1">
    <citation type="journal article" date="2019" name="Nat. Ecol. Evol.">
        <title>Megaphylogeny resolves global patterns of mushroom evolution.</title>
        <authorList>
            <person name="Varga T."/>
            <person name="Krizsan K."/>
            <person name="Foldi C."/>
            <person name="Dima B."/>
            <person name="Sanchez-Garcia M."/>
            <person name="Sanchez-Ramirez S."/>
            <person name="Szollosi G.J."/>
            <person name="Szarkandi J.G."/>
            <person name="Papp V."/>
            <person name="Albert L."/>
            <person name="Andreopoulos W."/>
            <person name="Angelini C."/>
            <person name="Antonin V."/>
            <person name="Barry K.W."/>
            <person name="Bougher N.L."/>
            <person name="Buchanan P."/>
            <person name="Buyck B."/>
            <person name="Bense V."/>
            <person name="Catcheside P."/>
            <person name="Chovatia M."/>
            <person name="Cooper J."/>
            <person name="Damon W."/>
            <person name="Desjardin D."/>
            <person name="Finy P."/>
            <person name="Geml J."/>
            <person name="Haridas S."/>
            <person name="Hughes K."/>
            <person name="Justo A."/>
            <person name="Karasinski D."/>
            <person name="Kautmanova I."/>
            <person name="Kiss B."/>
            <person name="Kocsube S."/>
            <person name="Kotiranta H."/>
            <person name="LaButti K.M."/>
            <person name="Lechner B.E."/>
            <person name="Liimatainen K."/>
            <person name="Lipzen A."/>
            <person name="Lukacs Z."/>
            <person name="Mihaltcheva S."/>
            <person name="Morgado L.N."/>
            <person name="Niskanen T."/>
            <person name="Noordeloos M.E."/>
            <person name="Ohm R.A."/>
            <person name="Ortiz-Santana B."/>
            <person name="Ovrebo C."/>
            <person name="Racz N."/>
            <person name="Riley R."/>
            <person name="Savchenko A."/>
            <person name="Shiryaev A."/>
            <person name="Soop K."/>
            <person name="Spirin V."/>
            <person name="Szebenyi C."/>
            <person name="Tomsovsky M."/>
            <person name="Tulloss R.E."/>
            <person name="Uehling J."/>
            <person name="Grigoriev I.V."/>
            <person name="Vagvolgyi C."/>
            <person name="Papp T."/>
            <person name="Martin F.M."/>
            <person name="Miettinen O."/>
            <person name="Hibbett D.S."/>
            <person name="Nagy L.G."/>
        </authorList>
    </citation>
    <scope>NUCLEOTIDE SEQUENCE [LARGE SCALE GENOMIC DNA]</scope>
    <source>
        <strain evidence="21 22">CBS 962.96</strain>
    </source>
</reference>
<dbReference type="CDD" id="cd06206">
    <property type="entry name" value="bifunctional_CYPOR"/>
    <property type="match status" value="1"/>
</dbReference>
<dbReference type="PANTHER" id="PTHR19384:SF127">
    <property type="entry name" value="BIFUNCTIONAL CYTOCHROME P450_NADPH--P450 REDUCTASE"/>
    <property type="match status" value="1"/>
</dbReference>
<keyword evidence="12" id="KW-0560">Oxidoreductase</keyword>
<dbReference type="Gene3D" id="3.40.50.80">
    <property type="entry name" value="Nucleotide-binding domain of ferredoxin-NADP reductase (FNR) module"/>
    <property type="match status" value="1"/>
</dbReference>
<keyword evidence="10" id="KW-0274">FAD</keyword>
<feature type="region of interest" description="Disordered" evidence="18">
    <location>
        <begin position="460"/>
        <end position="485"/>
    </location>
</feature>
<dbReference type="InterPro" id="IPR017972">
    <property type="entry name" value="Cyt_P450_CS"/>
</dbReference>
<dbReference type="SUPFAM" id="SSF52343">
    <property type="entry name" value="Ferredoxin reductase-like, C-terminal NADP-linked domain"/>
    <property type="match status" value="1"/>
</dbReference>
<dbReference type="InterPro" id="IPR017938">
    <property type="entry name" value="Riboflavin_synthase-like_b-brl"/>
</dbReference>
<comment type="catalytic activity">
    <reaction evidence="15">
        <text>an organic molecule + reduced [NADPH--hemoprotein reductase] + O2 = an alcohol + oxidized [NADPH--hemoprotein reductase] + H2O + H(+)</text>
        <dbReference type="Rhea" id="RHEA:17149"/>
        <dbReference type="Rhea" id="RHEA-COMP:11964"/>
        <dbReference type="Rhea" id="RHEA-COMP:11965"/>
        <dbReference type="ChEBI" id="CHEBI:15377"/>
        <dbReference type="ChEBI" id="CHEBI:15378"/>
        <dbReference type="ChEBI" id="CHEBI:15379"/>
        <dbReference type="ChEBI" id="CHEBI:30879"/>
        <dbReference type="ChEBI" id="CHEBI:57618"/>
        <dbReference type="ChEBI" id="CHEBI:58210"/>
        <dbReference type="ChEBI" id="CHEBI:142491"/>
        <dbReference type="EC" id="1.14.14.1"/>
    </reaction>
</comment>
<evidence type="ECO:0000313" key="22">
    <source>
        <dbReference type="Proteomes" id="UP000297245"/>
    </source>
</evidence>
<dbReference type="InterPro" id="IPR001128">
    <property type="entry name" value="Cyt_P450"/>
</dbReference>
<dbReference type="PANTHER" id="PTHR19384">
    <property type="entry name" value="NITRIC OXIDE SYNTHASE-RELATED"/>
    <property type="match status" value="1"/>
</dbReference>
<dbReference type="InterPro" id="IPR002401">
    <property type="entry name" value="Cyt_P450_E_grp-I"/>
</dbReference>
<dbReference type="InterPro" id="IPR008254">
    <property type="entry name" value="Flavodoxin/NO_synth"/>
</dbReference>
<dbReference type="Proteomes" id="UP000297245">
    <property type="component" value="Unassembled WGS sequence"/>
</dbReference>
<dbReference type="InterPro" id="IPR029039">
    <property type="entry name" value="Flavoprotein-like_sf"/>
</dbReference>
<keyword evidence="7" id="KW-0285">Flavoprotein</keyword>
<dbReference type="FunFam" id="2.40.30.10:FF:000198">
    <property type="entry name" value="Bifunctional cytochrome P450/NADPH--P450 reductase"/>
    <property type="match status" value="1"/>
</dbReference>
<dbReference type="InterPro" id="IPR039261">
    <property type="entry name" value="FNR_nucleotide-bd"/>
</dbReference>
<dbReference type="GO" id="GO:0020037">
    <property type="term" value="F:heme binding"/>
    <property type="evidence" value="ECO:0007669"/>
    <property type="project" value="InterPro"/>
</dbReference>
<dbReference type="CDD" id="cd11068">
    <property type="entry name" value="CYP120A1"/>
    <property type="match status" value="1"/>
</dbReference>
<dbReference type="GO" id="GO:0003958">
    <property type="term" value="F:NADPH-hemoprotein reductase activity"/>
    <property type="evidence" value="ECO:0007669"/>
    <property type="project" value="UniProtKB-EC"/>
</dbReference>
<dbReference type="InterPro" id="IPR036396">
    <property type="entry name" value="Cyt_P450_sf"/>
</dbReference>
<dbReference type="GO" id="GO:0070330">
    <property type="term" value="F:aromatase activity"/>
    <property type="evidence" value="ECO:0007669"/>
    <property type="project" value="InterPro"/>
</dbReference>
<dbReference type="SUPFAM" id="SSF52218">
    <property type="entry name" value="Flavoproteins"/>
    <property type="match status" value="1"/>
</dbReference>
<keyword evidence="14" id="KW-0503">Monooxygenase</keyword>
<dbReference type="Gene3D" id="2.40.30.10">
    <property type="entry name" value="Translation factors"/>
    <property type="match status" value="1"/>
</dbReference>
<evidence type="ECO:0000313" key="21">
    <source>
        <dbReference type="EMBL" id="THU98682.1"/>
    </source>
</evidence>
<protein>
    <submittedName>
        <fullName evidence="21">Cytochrome P450</fullName>
    </submittedName>
</protein>
<dbReference type="InterPro" id="IPR017927">
    <property type="entry name" value="FAD-bd_FR_type"/>
</dbReference>
<comment type="similarity">
    <text evidence="4">In the N-terminal section; belongs to the cytochrome P450 family.</text>
</comment>
<dbReference type="InterPro" id="IPR023173">
    <property type="entry name" value="NADPH_Cyt_P450_Rdtase_alpha"/>
</dbReference>
<dbReference type="PROSITE" id="PS00086">
    <property type="entry name" value="CYTOCHROME_P450"/>
    <property type="match status" value="1"/>
</dbReference>
<evidence type="ECO:0000256" key="4">
    <source>
        <dbReference type="ARBA" id="ARBA00010018"/>
    </source>
</evidence>
<dbReference type="InterPro" id="IPR023206">
    <property type="entry name" value="Bifunctional_P450_P450_red"/>
</dbReference>
<keyword evidence="22" id="KW-1185">Reference proteome</keyword>
<evidence type="ECO:0000256" key="7">
    <source>
        <dbReference type="ARBA" id="ARBA00022630"/>
    </source>
</evidence>
<dbReference type="InterPro" id="IPR003097">
    <property type="entry name" value="CysJ-like_FAD-binding"/>
</dbReference>
<evidence type="ECO:0000256" key="15">
    <source>
        <dbReference type="ARBA" id="ARBA00047827"/>
    </source>
</evidence>
<evidence type="ECO:0000256" key="3">
    <source>
        <dbReference type="ARBA" id="ARBA00001974"/>
    </source>
</evidence>
<dbReference type="PIRSF" id="PIRSF000209">
    <property type="entry name" value="Bifunctional_P450_P450R"/>
    <property type="match status" value="1"/>
</dbReference>
<dbReference type="GO" id="GO:0005829">
    <property type="term" value="C:cytosol"/>
    <property type="evidence" value="ECO:0007669"/>
    <property type="project" value="TreeGrafter"/>
</dbReference>
<evidence type="ECO:0000256" key="11">
    <source>
        <dbReference type="ARBA" id="ARBA00022857"/>
    </source>
</evidence>
<evidence type="ECO:0000256" key="9">
    <source>
        <dbReference type="ARBA" id="ARBA00022723"/>
    </source>
</evidence>
<keyword evidence="8" id="KW-0288">FMN</keyword>
<dbReference type="OrthoDB" id="1470350at2759"/>
<dbReference type="PROSITE" id="PS51384">
    <property type="entry name" value="FAD_FR"/>
    <property type="match status" value="1"/>
</dbReference>
<keyword evidence="5" id="KW-0813">Transport</keyword>
<comment type="cofactor">
    <cofactor evidence="3">
        <name>FAD</name>
        <dbReference type="ChEBI" id="CHEBI:57692"/>
    </cofactor>
</comment>
<gene>
    <name evidence="21" type="ORF">K435DRAFT_720481</name>
</gene>
<evidence type="ECO:0000256" key="8">
    <source>
        <dbReference type="ARBA" id="ARBA00022643"/>
    </source>
</evidence>
<dbReference type="Gene3D" id="3.40.50.360">
    <property type="match status" value="1"/>
</dbReference>
<evidence type="ECO:0000256" key="16">
    <source>
        <dbReference type="ARBA" id="ARBA00049342"/>
    </source>
</evidence>
<evidence type="ECO:0000259" key="19">
    <source>
        <dbReference type="PROSITE" id="PS50902"/>
    </source>
</evidence>
<evidence type="ECO:0000256" key="13">
    <source>
        <dbReference type="ARBA" id="ARBA00023004"/>
    </source>
</evidence>
<evidence type="ECO:0000259" key="20">
    <source>
        <dbReference type="PROSITE" id="PS51384"/>
    </source>
</evidence>
<comment type="catalytic activity">
    <reaction evidence="16">
        <text>2 oxidized [cytochrome P450] + NADPH = 2 reduced [cytochrome P450] + NADP(+) + H(+)</text>
        <dbReference type="Rhea" id="RHEA:24040"/>
        <dbReference type="Rhea" id="RHEA-COMP:14627"/>
        <dbReference type="Rhea" id="RHEA-COMP:14628"/>
        <dbReference type="ChEBI" id="CHEBI:15378"/>
        <dbReference type="ChEBI" id="CHEBI:55376"/>
        <dbReference type="ChEBI" id="CHEBI:57783"/>
        <dbReference type="ChEBI" id="CHEBI:58349"/>
        <dbReference type="ChEBI" id="CHEBI:60344"/>
        <dbReference type="EC" id="1.6.2.4"/>
    </reaction>
</comment>
<keyword evidence="11" id="KW-0521">NADP</keyword>
<keyword evidence="13 17" id="KW-0408">Iron</keyword>
<dbReference type="Pfam" id="PF00667">
    <property type="entry name" value="FAD_binding_1"/>
    <property type="match status" value="1"/>
</dbReference>
<dbReference type="PRINTS" id="PR00385">
    <property type="entry name" value="P450"/>
</dbReference>
<feature type="binding site" description="axial binding residue" evidence="17">
    <location>
        <position position="402"/>
    </location>
    <ligand>
        <name>heme</name>
        <dbReference type="ChEBI" id="CHEBI:30413"/>
    </ligand>
    <ligandPart>
        <name>Fe</name>
        <dbReference type="ChEBI" id="CHEBI:18248"/>
    </ligandPart>
</feature>
<dbReference type="Gene3D" id="1.10.630.10">
    <property type="entry name" value="Cytochrome P450"/>
    <property type="match status" value="1"/>
</dbReference>